<dbReference type="Pfam" id="PF00929">
    <property type="entry name" value="RNase_T"/>
    <property type="match status" value="1"/>
</dbReference>
<evidence type="ECO:0000256" key="1">
    <source>
        <dbReference type="ARBA" id="ARBA00022722"/>
    </source>
</evidence>
<dbReference type="InterPro" id="IPR012337">
    <property type="entry name" value="RNaseH-like_sf"/>
</dbReference>
<dbReference type="InterPro" id="IPR051274">
    <property type="entry name" value="3-5_Exoribonuclease"/>
</dbReference>
<accession>A0ABM1SQY4</accession>
<reference evidence="6" key="1">
    <citation type="submission" date="2025-08" db="UniProtKB">
        <authorList>
            <consortium name="RefSeq"/>
        </authorList>
    </citation>
    <scope>IDENTIFICATION</scope>
    <source>
        <tissue evidence="6">Muscle</tissue>
    </source>
</reference>
<dbReference type="PANTHER" id="PTHR23044">
    <property type="entry name" value="3'-5' EXONUCLEASE ERI1-RELATED"/>
    <property type="match status" value="1"/>
</dbReference>
<evidence type="ECO:0000313" key="6">
    <source>
        <dbReference type="RefSeq" id="XP_022246040.1"/>
    </source>
</evidence>
<dbReference type="SMART" id="SM00479">
    <property type="entry name" value="EXOIII"/>
    <property type="match status" value="1"/>
</dbReference>
<dbReference type="SUPFAM" id="SSF53098">
    <property type="entry name" value="Ribonuclease H-like"/>
    <property type="match status" value="1"/>
</dbReference>
<dbReference type="CDD" id="cd06133">
    <property type="entry name" value="ERI-1_3'hExo_like"/>
    <property type="match status" value="1"/>
</dbReference>
<gene>
    <name evidence="6" type="primary">LOC106462934</name>
</gene>
<dbReference type="InterPro" id="IPR036397">
    <property type="entry name" value="RNaseH_sf"/>
</dbReference>
<keyword evidence="2" id="KW-0378">Hydrolase</keyword>
<dbReference type="Gene3D" id="3.30.420.10">
    <property type="entry name" value="Ribonuclease H-like superfamily/Ribonuclease H"/>
    <property type="match status" value="1"/>
</dbReference>
<name>A0ABM1SQY4_LIMPO</name>
<dbReference type="PANTHER" id="PTHR23044:SF61">
    <property type="entry name" value="3'-5' EXORIBONUCLEASE 1-RELATED"/>
    <property type="match status" value="1"/>
</dbReference>
<evidence type="ECO:0000256" key="2">
    <source>
        <dbReference type="ARBA" id="ARBA00022801"/>
    </source>
</evidence>
<dbReference type="Gene3D" id="1.10.720.30">
    <property type="entry name" value="SAP domain"/>
    <property type="match status" value="1"/>
</dbReference>
<dbReference type="RefSeq" id="XP_022246040.1">
    <property type="nucleotide sequence ID" value="XM_022390332.1"/>
</dbReference>
<proteinExistence type="predicted"/>
<keyword evidence="3" id="KW-0269">Exonuclease</keyword>
<dbReference type="InterPro" id="IPR036361">
    <property type="entry name" value="SAP_dom_sf"/>
</dbReference>
<sequence length="440" mass="50419">MAEKQEKSPFSDPIYKQLSQINGQINRMGKSEAQAKLKELRLDSRGEVDVLKRRLKNFYKQQKLKKKEILEKQDKDARCPYNFLCVIDFEATCEGAKVPDYPHEIIEFPAVLVDTRQKAIVDTFHEYCKPSLNPQLSEFCRSLTGISQETIDGADTFPEVLQKFENWLKDKGLGSDYSFCVATDGPWDMGRFLHLQCQFCQIPFPRWGKKWVNIRKAYTNFYKTKSYSLVPMLELLGLKFEGQQHCGFDDARNISRIAICMLKDGAHLKVNERIDWNRLQMQVIKRWIYPPGDRLLQGPAFVPDLVPVPPEQAEYLQTNKDLNRLFTPPNFAVHSHPPSEELVVQAFARHLHVLGLSFHYYIDNWLLLAHSEFESSSQSAPFSVCLSGLVNQTEEVLPQTSISWPFGGPVSLAQPSPSLTARKVLLFWGIWSLMTSVGPS</sequence>
<dbReference type="GeneID" id="106462934"/>
<dbReference type="InterPro" id="IPR047201">
    <property type="entry name" value="ERI-1_3'hExo-like"/>
</dbReference>
<dbReference type="Proteomes" id="UP000694941">
    <property type="component" value="Unplaced"/>
</dbReference>
<keyword evidence="1" id="KW-0540">Nuclease</keyword>
<organism evidence="5 6">
    <name type="scientific">Limulus polyphemus</name>
    <name type="common">Atlantic horseshoe crab</name>
    <dbReference type="NCBI Taxonomy" id="6850"/>
    <lineage>
        <taxon>Eukaryota</taxon>
        <taxon>Metazoa</taxon>
        <taxon>Ecdysozoa</taxon>
        <taxon>Arthropoda</taxon>
        <taxon>Chelicerata</taxon>
        <taxon>Merostomata</taxon>
        <taxon>Xiphosura</taxon>
        <taxon>Limulidae</taxon>
        <taxon>Limulus</taxon>
    </lineage>
</organism>
<evidence type="ECO:0000313" key="5">
    <source>
        <dbReference type="Proteomes" id="UP000694941"/>
    </source>
</evidence>
<evidence type="ECO:0000256" key="3">
    <source>
        <dbReference type="ARBA" id="ARBA00022839"/>
    </source>
</evidence>
<feature type="domain" description="Exonuclease" evidence="4">
    <location>
        <begin position="83"/>
        <end position="267"/>
    </location>
</feature>
<evidence type="ECO:0000259" key="4">
    <source>
        <dbReference type="SMART" id="SM00479"/>
    </source>
</evidence>
<dbReference type="InterPro" id="IPR013520">
    <property type="entry name" value="Ribonucl_H"/>
</dbReference>
<keyword evidence="5" id="KW-1185">Reference proteome</keyword>
<protein>
    <submittedName>
        <fullName evidence="6">3'-5' exoribonuclease 1-like</fullName>
    </submittedName>
</protein>